<evidence type="ECO:0000313" key="2">
    <source>
        <dbReference type="EMBL" id="QIN54387.1"/>
    </source>
</evidence>
<organism evidence="2 3">
    <name type="scientific">Cedratvirus kamchatka</name>
    <dbReference type="NCBI Taxonomy" id="2716914"/>
    <lineage>
        <taxon>Viruses</taxon>
        <taxon>Pithoviruses</taxon>
        <taxon>Orthocedratvirinae</taxon>
        <taxon>Alphacedratvirus</taxon>
        <taxon>Alphacedratvirus rossiense</taxon>
    </lineage>
</organism>
<evidence type="ECO:0000256" key="1">
    <source>
        <dbReference type="SAM" id="MobiDB-lite"/>
    </source>
</evidence>
<dbReference type="EMBL" id="MN873693">
    <property type="protein sequence ID" value="QIN54387.1"/>
    <property type="molecule type" value="Genomic_DNA"/>
</dbReference>
<keyword evidence="3" id="KW-1185">Reference proteome</keyword>
<reference evidence="2" key="1">
    <citation type="submission" date="2019-12" db="EMBL/GenBank/DDBJ databases">
        <title>The DNA Methylation Landscape of Giant Viruses.</title>
        <authorList>
            <person name="Jeudy S."/>
            <person name="Rigou S."/>
            <person name="Alempic J.-M."/>
            <person name="Claverie J.-M."/>
            <person name="Abergel C."/>
            <person name="Legendre M."/>
        </authorList>
    </citation>
    <scope>NUCLEOTIDE SEQUENCE</scope>
    <source>
        <strain evidence="2">P4</strain>
    </source>
</reference>
<gene>
    <name evidence="2" type="primary">ck262</name>
</gene>
<protein>
    <recommendedName>
        <fullName evidence="4">Hedgehog/Intein (Hint) domain-containing protein</fullName>
    </recommendedName>
</protein>
<name>A0A6G8MXM6_9VIRU</name>
<feature type="compositionally biased region" description="Polar residues" evidence="1">
    <location>
        <begin position="14"/>
        <end position="34"/>
    </location>
</feature>
<dbReference type="SUPFAM" id="SSF69322">
    <property type="entry name" value="Tricorn protease domain 2"/>
    <property type="match status" value="1"/>
</dbReference>
<proteinExistence type="predicted"/>
<dbReference type="Proteomes" id="UP001224087">
    <property type="component" value="Segment"/>
</dbReference>
<sequence>MSATFNDGFDTDQSEGTTIPYSGTWNPPSSRQLVSSGAPASISSSMLNLTIGVVGSFDPTLAYSFTLPQDLSNIGSFTLQNVNFSTTGSLTVTVFNNGNNLGQGNVSSNGNLVVFVSPPSSSSNELLFTFASGDGSVSSLSIQGIVSSVACIAYDSDIALVCGSKVKIQDLQRGDEINGGKVARVIRNHLSAESLVEAIILEKHSLGPNLPYQKTIVCSDHYLVYQGKRRLARSLIAFPGVRFVQNAAQNVLPRAEDNNYYFYDIQFDHEGEYVVNGLTSQSRSPYAFASPLPKEFYFNKDNYRKVRVKNTLIDQPEISYKYLLPNGQEVESLVLLKKS</sequence>
<feature type="region of interest" description="Disordered" evidence="1">
    <location>
        <begin position="1"/>
        <end position="36"/>
    </location>
</feature>
<evidence type="ECO:0008006" key="4">
    <source>
        <dbReference type="Google" id="ProtNLM"/>
    </source>
</evidence>
<evidence type="ECO:0000313" key="3">
    <source>
        <dbReference type="Proteomes" id="UP001224087"/>
    </source>
</evidence>
<accession>A0A6G8MXM6</accession>